<sequence length="573" mass="65400">MGFIERLTKSLIAVVIVLFSVEFSFSQDYTYDEQVFNYRIRYDADQQIYFTAPYDQLAAHCESNSKLGRLRRRTTSGGLPFYIFSGSTYISPEPGEPMVRCFIDYYLWFDLDTLKVADLYNYGLHSQGRKCPDGYTQTDSLSKIEEGLPCEIDSNNDGRGDVDEKDFLNQATPEEKACAGNPIMLASGTKVQIEQDYQNQTSPLLKVDRVYRYEKRNSEDLSLFGRYWNDPFSSKLQFYSNANDGIVGALIKKPSGVKVYLSRANEEGSWKNYDGTEVNFRKVNNEWVYRTQTLVEIFNEEGQLLSTITPQGQSLTFDYDTNVFSGEKPVKIRSNTGQELHLNYNNLGFVKSITDGNTTIASYEYNQDTLLSKVIYSNNSSRSYEYKDFRNEGALTDLYIDNLLYAHWEYDESGRGVLSEHSGGVDKHTFQYSEDEKSVLVTNPLGKETEYQFTLQNNKYLITQVTGHQSDHCAAASQSNSHTIQGLRSLAKDWNGNTTEFEYNNRGLETKQTEATGTPEERTIQTQWHPTFSLPVKVTELPSENSNSPGTQTVYEYDDEGRLLNTTVTEIEQ</sequence>
<accession>A0AA37T7W7</accession>
<evidence type="ECO:0000259" key="3">
    <source>
        <dbReference type="Pfam" id="PF25023"/>
    </source>
</evidence>
<feature type="domain" description="Teneurin-like YD-shell" evidence="3">
    <location>
        <begin position="298"/>
        <end position="466"/>
    </location>
</feature>
<gene>
    <name evidence="4" type="ORF">GCM10007877_31400</name>
</gene>
<comment type="caution">
    <text evidence="4">The sequence shown here is derived from an EMBL/GenBank/DDBJ whole genome shotgun (WGS) entry which is preliminary data.</text>
</comment>
<dbReference type="Pfam" id="PF20148">
    <property type="entry name" value="DUF6531"/>
    <property type="match status" value="1"/>
</dbReference>
<dbReference type="RefSeq" id="WP_232595533.1">
    <property type="nucleotide sequence ID" value="NZ_BSPD01000077.1"/>
</dbReference>
<protein>
    <recommendedName>
        <fullName evidence="6">RHS repeat protein</fullName>
    </recommendedName>
</protein>
<dbReference type="InterPro" id="IPR056823">
    <property type="entry name" value="TEN-like_YD-shell"/>
</dbReference>
<dbReference type="InterPro" id="IPR045351">
    <property type="entry name" value="DUF6531"/>
</dbReference>
<dbReference type="AlphaFoldDB" id="A0AA37T7W7"/>
<evidence type="ECO:0000259" key="2">
    <source>
        <dbReference type="Pfam" id="PF20148"/>
    </source>
</evidence>
<dbReference type="Proteomes" id="UP001156870">
    <property type="component" value="Unassembled WGS sequence"/>
</dbReference>
<keyword evidence="1" id="KW-0677">Repeat</keyword>
<dbReference type="EMBL" id="BSPD01000077">
    <property type="protein sequence ID" value="GLS27421.1"/>
    <property type="molecule type" value="Genomic_DNA"/>
</dbReference>
<dbReference type="Gene3D" id="2.180.10.10">
    <property type="entry name" value="RHS repeat-associated core"/>
    <property type="match status" value="1"/>
</dbReference>
<reference evidence="4 5" key="1">
    <citation type="journal article" date="2014" name="Int. J. Syst. Evol. Microbiol.">
        <title>Complete genome sequence of Corynebacterium casei LMG S-19264T (=DSM 44701T), isolated from a smear-ripened cheese.</title>
        <authorList>
            <consortium name="US DOE Joint Genome Institute (JGI-PGF)"/>
            <person name="Walter F."/>
            <person name="Albersmeier A."/>
            <person name="Kalinowski J."/>
            <person name="Ruckert C."/>
        </authorList>
    </citation>
    <scope>NUCLEOTIDE SEQUENCE [LARGE SCALE GENOMIC DNA]</scope>
    <source>
        <strain evidence="4 5">NBRC 110095</strain>
    </source>
</reference>
<evidence type="ECO:0000313" key="5">
    <source>
        <dbReference type="Proteomes" id="UP001156870"/>
    </source>
</evidence>
<dbReference type="Pfam" id="PF25023">
    <property type="entry name" value="TEN_YD-shell"/>
    <property type="match status" value="1"/>
</dbReference>
<organism evidence="4 5">
    <name type="scientific">Marinibactrum halimedae</name>
    <dbReference type="NCBI Taxonomy" id="1444977"/>
    <lineage>
        <taxon>Bacteria</taxon>
        <taxon>Pseudomonadati</taxon>
        <taxon>Pseudomonadota</taxon>
        <taxon>Gammaproteobacteria</taxon>
        <taxon>Cellvibrionales</taxon>
        <taxon>Cellvibrionaceae</taxon>
        <taxon>Marinibactrum</taxon>
    </lineage>
</organism>
<keyword evidence="5" id="KW-1185">Reference proteome</keyword>
<evidence type="ECO:0000256" key="1">
    <source>
        <dbReference type="ARBA" id="ARBA00022737"/>
    </source>
</evidence>
<proteinExistence type="predicted"/>
<name>A0AA37T7W7_9GAMM</name>
<feature type="domain" description="DUF6531" evidence="2">
    <location>
        <begin position="180"/>
        <end position="239"/>
    </location>
</feature>
<evidence type="ECO:0008006" key="6">
    <source>
        <dbReference type="Google" id="ProtNLM"/>
    </source>
</evidence>
<evidence type="ECO:0000313" key="4">
    <source>
        <dbReference type="EMBL" id="GLS27421.1"/>
    </source>
</evidence>